<dbReference type="Proteomes" id="UP000253741">
    <property type="component" value="Unassembled WGS sequence"/>
</dbReference>
<sequence length="218" mass="23589">MGEPNEVAFRLTRRHRSVPRARATLHAVLGDWALSQTTRDEAELVLSELVTNALRVRVPGDRQVGVRIVRVPEEPLIRLEVSDAGAGRPEIQHPGEEETGGRGLMLVEALSHRWGVKERACGIGKTVWAELKAQAVVPEPTPPAEVPAAMVLPGHSVRVWGRWLTALGVRGDLDADGVLHVVIDLNDGPALRVHSREPLIVRKAGAPVLPRATETAPG</sequence>
<protein>
    <submittedName>
        <fullName evidence="3">ATP-binding protein</fullName>
    </submittedName>
</protein>
<comment type="caution">
    <text evidence="3">The sequence shown here is derived from an EMBL/GenBank/DDBJ whole genome shotgun (WGS) entry which is preliminary data.</text>
</comment>
<name>A0A370AY14_9ACTN</name>
<dbReference type="Gene3D" id="3.30.565.10">
    <property type="entry name" value="Histidine kinase-like ATPase, C-terminal domain"/>
    <property type="match status" value="1"/>
</dbReference>
<evidence type="ECO:0000256" key="1">
    <source>
        <dbReference type="ARBA" id="ARBA00022527"/>
    </source>
</evidence>
<dbReference type="GO" id="GO:0005524">
    <property type="term" value="F:ATP binding"/>
    <property type="evidence" value="ECO:0007669"/>
    <property type="project" value="UniProtKB-KW"/>
</dbReference>
<keyword evidence="1" id="KW-0418">Kinase</keyword>
<dbReference type="InterPro" id="IPR003594">
    <property type="entry name" value="HATPase_dom"/>
</dbReference>
<keyword evidence="4" id="KW-1185">Reference proteome</keyword>
<dbReference type="Pfam" id="PF13581">
    <property type="entry name" value="HATPase_c_2"/>
    <property type="match status" value="1"/>
</dbReference>
<dbReference type="OrthoDB" id="4251531at2"/>
<evidence type="ECO:0000259" key="2">
    <source>
        <dbReference type="Pfam" id="PF13581"/>
    </source>
</evidence>
<evidence type="ECO:0000313" key="3">
    <source>
        <dbReference type="EMBL" id="RDG34231.1"/>
    </source>
</evidence>
<proteinExistence type="predicted"/>
<dbReference type="RefSeq" id="WP_114627104.1">
    <property type="nucleotide sequence ID" value="NZ_QQNA01000316.1"/>
</dbReference>
<organism evidence="3 4">
    <name type="scientific">Streptomyces corynorhini</name>
    <dbReference type="NCBI Taxonomy" id="2282652"/>
    <lineage>
        <taxon>Bacteria</taxon>
        <taxon>Bacillati</taxon>
        <taxon>Actinomycetota</taxon>
        <taxon>Actinomycetes</taxon>
        <taxon>Kitasatosporales</taxon>
        <taxon>Streptomycetaceae</taxon>
        <taxon>Streptomyces</taxon>
    </lineage>
</organism>
<dbReference type="PANTHER" id="PTHR35526:SF3">
    <property type="entry name" value="ANTI-SIGMA-F FACTOR RSBW"/>
    <property type="match status" value="1"/>
</dbReference>
<keyword evidence="3" id="KW-0547">Nucleotide-binding</keyword>
<feature type="domain" description="Histidine kinase/HSP90-like ATPase" evidence="2">
    <location>
        <begin position="14"/>
        <end position="117"/>
    </location>
</feature>
<dbReference type="SUPFAM" id="SSF55874">
    <property type="entry name" value="ATPase domain of HSP90 chaperone/DNA topoisomerase II/histidine kinase"/>
    <property type="match status" value="1"/>
</dbReference>
<dbReference type="PANTHER" id="PTHR35526">
    <property type="entry name" value="ANTI-SIGMA-F FACTOR RSBW-RELATED"/>
    <property type="match status" value="1"/>
</dbReference>
<dbReference type="InterPro" id="IPR036890">
    <property type="entry name" value="HATPase_C_sf"/>
</dbReference>
<dbReference type="EMBL" id="QQNA01000316">
    <property type="protein sequence ID" value="RDG34231.1"/>
    <property type="molecule type" value="Genomic_DNA"/>
</dbReference>
<keyword evidence="1" id="KW-0808">Transferase</keyword>
<dbReference type="InterPro" id="IPR050267">
    <property type="entry name" value="Anti-sigma-factor_SerPK"/>
</dbReference>
<gene>
    <name evidence="3" type="ORF">DVH02_30605</name>
</gene>
<keyword evidence="1" id="KW-0723">Serine/threonine-protein kinase</keyword>
<reference evidence="3 4" key="1">
    <citation type="submission" date="2018-07" db="EMBL/GenBank/DDBJ databases">
        <title>Streptomyces species from bats.</title>
        <authorList>
            <person name="Dunlap C."/>
        </authorList>
    </citation>
    <scope>NUCLEOTIDE SEQUENCE [LARGE SCALE GENOMIC DNA]</scope>
    <source>
        <strain evidence="3 4">AC230</strain>
    </source>
</reference>
<evidence type="ECO:0000313" key="4">
    <source>
        <dbReference type="Proteomes" id="UP000253741"/>
    </source>
</evidence>
<dbReference type="CDD" id="cd16936">
    <property type="entry name" value="HATPase_RsbW-like"/>
    <property type="match status" value="1"/>
</dbReference>
<dbReference type="GO" id="GO:0004674">
    <property type="term" value="F:protein serine/threonine kinase activity"/>
    <property type="evidence" value="ECO:0007669"/>
    <property type="project" value="UniProtKB-KW"/>
</dbReference>
<keyword evidence="3" id="KW-0067">ATP-binding</keyword>
<accession>A0A370AY14</accession>
<dbReference type="AlphaFoldDB" id="A0A370AY14"/>